<dbReference type="InterPro" id="IPR000719">
    <property type="entry name" value="Prot_kinase_dom"/>
</dbReference>
<dbReference type="InterPro" id="IPR008271">
    <property type="entry name" value="Ser/Thr_kinase_AS"/>
</dbReference>
<keyword evidence="9" id="KW-0723">Serine/threonine-protein kinase</keyword>
<keyword evidence="7" id="KW-1133">Transmembrane helix</keyword>
<gene>
    <name evidence="9" type="ORF">GA0070216_101247</name>
</gene>
<dbReference type="GO" id="GO:0004674">
    <property type="term" value="F:protein serine/threonine kinase activity"/>
    <property type="evidence" value="ECO:0007669"/>
    <property type="project" value="UniProtKB-KW"/>
</dbReference>
<dbReference type="EC" id="2.7.11.1" evidence="1"/>
<name>A0A1C4U4J7_9ACTN</name>
<accession>A0A1C4U4J7</accession>
<feature type="compositionally biased region" description="Low complexity" evidence="6">
    <location>
        <begin position="351"/>
        <end position="388"/>
    </location>
</feature>
<sequence>MPDVTPLNPRDPRQAGPYELIGRLGAGGQGVVYLGRDEQGRWVAVKVINVDLHQHPAAKSQFTKEIAAARRVAPFCTAQILFADVDGDLPYVVSEFIEGVTLQRHVREQGPIGGNALHRLAVGTATALAAIHQSDVVHCDLKPDNVILGADGPRVIDFGIARALDVTETMTNRIMGTAPYMAPERFRDDAVGPASDVFAWAGTIAFAAGGQPPFGTGPIAVVMHRVLHDPPALTGLSGPLATLIGQCLDKDHQARPTAQEVLLRLLGRDTHPGADVPLQTVLRAGTDAAATQQLSRTLSTPPPPPVTPHAPTSAAADPWPTGAAADPWPTAGVAQPWPTTSTGHPAPPVPSGQQPPAAAPWPTTSTAHHAPQLPTDPATAPPATAWSAPPGPTAPPGTRATAPAPARPPAPARTATAPPATVVTAPARRDGFGRRLRRQWADPWGVSTAIFLGAVGGATGYVASTAVGTAAAVGSLTLVVVYGVRLLVAAALTPSAAPHGPPPQPAGQSVPAPRTDA</sequence>
<feature type="region of interest" description="Disordered" evidence="6">
    <location>
        <begin position="287"/>
        <end position="430"/>
    </location>
</feature>
<feature type="domain" description="Protein kinase" evidence="8">
    <location>
        <begin position="18"/>
        <end position="274"/>
    </location>
</feature>
<evidence type="ECO:0000256" key="4">
    <source>
        <dbReference type="ARBA" id="ARBA00022777"/>
    </source>
</evidence>
<dbReference type="InterPro" id="IPR011009">
    <property type="entry name" value="Kinase-like_dom_sf"/>
</dbReference>
<proteinExistence type="predicted"/>
<keyword evidence="3" id="KW-0547">Nucleotide-binding</keyword>
<feature type="transmembrane region" description="Helical" evidence="7">
    <location>
        <begin position="444"/>
        <end position="463"/>
    </location>
</feature>
<organism evidence="9 10">
    <name type="scientific">Micromonospora matsumotoense</name>
    <dbReference type="NCBI Taxonomy" id="121616"/>
    <lineage>
        <taxon>Bacteria</taxon>
        <taxon>Bacillati</taxon>
        <taxon>Actinomycetota</taxon>
        <taxon>Actinomycetes</taxon>
        <taxon>Micromonosporales</taxon>
        <taxon>Micromonosporaceae</taxon>
        <taxon>Micromonospora</taxon>
    </lineage>
</organism>
<reference evidence="10" key="1">
    <citation type="submission" date="2016-06" db="EMBL/GenBank/DDBJ databases">
        <authorList>
            <person name="Varghese N."/>
            <person name="Submissions Spin"/>
        </authorList>
    </citation>
    <scope>NUCLEOTIDE SEQUENCE [LARGE SCALE GENOMIC DNA]</scope>
    <source>
        <strain evidence="10">DSM 44100</strain>
    </source>
</reference>
<keyword evidence="4 9" id="KW-0418">Kinase</keyword>
<dbReference type="EMBL" id="FMCU01000001">
    <property type="protein sequence ID" value="SCE66539.1"/>
    <property type="molecule type" value="Genomic_DNA"/>
</dbReference>
<dbReference type="PANTHER" id="PTHR43671">
    <property type="entry name" value="SERINE/THREONINE-PROTEIN KINASE NEK"/>
    <property type="match status" value="1"/>
</dbReference>
<dbReference type="PROSITE" id="PS50011">
    <property type="entry name" value="PROTEIN_KINASE_DOM"/>
    <property type="match status" value="1"/>
</dbReference>
<evidence type="ECO:0000256" key="7">
    <source>
        <dbReference type="SAM" id="Phobius"/>
    </source>
</evidence>
<dbReference type="InterPro" id="IPR050660">
    <property type="entry name" value="NEK_Ser/Thr_kinase"/>
</dbReference>
<dbReference type="Proteomes" id="UP000198797">
    <property type="component" value="Unassembled WGS sequence"/>
</dbReference>
<dbReference type="SUPFAM" id="SSF56112">
    <property type="entry name" value="Protein kinase-like (PK-like)"/>
    <property type="match status" value="1"/>
</dbReference>
<dbReference type="PANTHER" id="PTHR43671:SF13">
    <property type="entry name" value="SERINE_THREONINE-PROTEIN KINASE NEK2"/>
    <property type="match status" value="1"/>
</dbReference>
<keyword evidence="10" id="KW-1185">Reference proteome</keyword>
<evidence type="ECO:0000256" key="6">
    <source>
        <dbReference type="SAM" id="MobiDB-lite"/>
    </source>
</evidence>
<evidence type="ECO:0000256" key="5">
    <source>
        <dbReference type="ARBA" id="ARBA00022840"/>
    </source>
</evidence>
<evidence type="ECO:0000259" key="8">
    <source>
        <dbReference type="PROSITE" id="PS50011"/>
    </source>
</evidence>
<protein>
    <recommendedName>
        <fullName evidence="1">non-specific serine/threonine protein kinase</fullName>
        <ecNumber evidence="1">2.7.11.1</ecNumber>
    </recommendedName>
</protein>
<evidence type="ECO:0000256" key="2">
    <source>
        <dbReference type="ARBA" id="ARBA00022679"/>
    </source>
</evidence>
<evidence type="ECO:0000313" key="10">
    <source>
        <dbReference type="Proteomes" id="UP000198797"/>
    </source>
</evidence>
<keyword evidence="5" id="KW-0067">ATP-binding</keyword>
<dbReference type="GO" id="GO:0005524">
    <property type="term" value="F:ATP binding"/>
    <property type="evidence" value="ECO:0007669"/>
    <property type="project" value="UniProtKB-KW"/>
</dbReference>
<dbReference type="SMART" id="SM00220">
    <property type="entry name" value="S_TKc"/>
    <property type="match status" value="1"/>
</dbReference>
<dbReference type="PROSITE" id="PS00108">
    <property type="entry name" value="PROTEIN_KINASE_ST"/>
    <property type="match status" value="1"/>
</dbReference>
<dbReference type="Gene3D" id="1.10.510.10">
    <property type="entry name" value="Transferase(Phosphotransferase) domain 1"/>
    <property type="match status" value="1"/>
</dbReference>
<feature type="region of interest" description="Disordered" evidence="6">
    <location>
        <begin position="494"/>
        <end position="517"/>
    </location>
</feature>
<dbReference type="Gene3D" id="3.30.200.20">
    <property type="entry name" value="Phosphorylase Kinase, domain 1"/>
    <property type="match status" value="1"/>
</dbReference>
<evidence type="ECO:0000313" key="9">
    <source>
        <dbReference type="EMBL" id="SCE66539.1"/>
    </source>
</evidence>
<dbReference type="Pfam" id="PF00069">
    <property type="entry name" value="Pkinase"/>
    <property type="match status" value="1"/>
</dbReference>
<feature type="compositionally biased region" description="Low complexity" evidence="6">
    <location>
        <begin position="412"/>
        <end position="426"/>
    </location>
</feature>
<feature type="transmembrane region" description="Helical" evidence="7">
    <location>
        <begin position="469"/>
        <end position="488"/>
    </location>
</feature>
<evidence type="ECO:0000256" key="1">
    <source>
        <dbReference type="ARBA" id="ARBA00012513"/>
    </source>
</evidence>
<evidence type="ECO:0000256" key="3">
    <source>
        <dbReference type="ARBA" id="ARBA00022741"/>
    </source>
</evidence>
<keyword evidence="7" id="KW-0472">Membrane</keyword>
<dbReference type="CDD" id="cd14014">
    <property type="entry name" value="STKc_PknB_like"/>
    <property type="match status" value="1"/>
</dbReference>
<keyword evidence="2" id="KW-0808">Transferase</keyword>
<dbReference type="STRING" id="121616.GA0070216_101247"/>
<dbReference type="AlphaFoldDB" id="A0A1C4U4J7"/>
<keyword evidence="7" id="KW-0812">Transmembrane</keyword>
<feature type="compositionally biased region" description="Low complexity" evidence="6">
    <location>
        <begin position="309"/>
        <end position="332"/>
    </location>
</feature>